<protein>
    <submittedName>
        <fullName evidence="2">HlyD family secretion protein</fullName>
    </submittedName>
</protein>
<dbReference type="RefSeq" id="WP_092642941.1">
    <property type="nucleotide sequence ID" value="NZ_FNPX01000002.1"/>
</dbReference>
<dbReference type="OrthoDB" id="9791520at2"/>
<gene>
    <name evidence="2" type="ORF">SAMN05444004_102328</name>
</gene>
<dbReference type="AlphaFoldDB" id="A0A1H3LWH9"/>
<accession>A0A1H3LWH9</accession>
<dbReference type="STRING" id="1244108.SAMN05444004_102328"/>
<reference evidence="3" key="1">
    <citation type="submission" date="2016-10" db="EMBL/GenBank/DDBJ databases">
        <authorList>
            <person name="Varghese N."/>
            <person name="Submissions S."/>
        </authorList>
    </citation>
    <scope>NUCLEOTIDE SEQUENCE [LARGE SCALE GENOMIC DNA]</scope>
    <source>
        <strain evidence="3">DSM 100420</strain>
    </source>
</reference>
<dbReference type="InterPro" id="IPR058637">
    <property type="entry name" value="YknX-like_C"/>
</dbReference>
<dbReference type="EMBL" id="FNPX01000002">
    <property type="protein sequence ID" value="SDY68399.1"/>
    <property type="molecule type" value="Genomic_DNA"/>
</dbReference>
<dbReference type="Pfam" id="PF25989">
    <property type="entry name" value="YknX_C"/>
    <property type="match status" value="1"/>
</dbReference>
<evidence type="ECO:0000313" key="2">
    <source>
        <dbReference type="EMBL" id="SDY68399.1"/>
    </source>
</evidence>
<keyword evidence="3" id="KW-1185">Reference proteome</keyword>
<dbReference type="Gene3D" id="2.40.420.20">
    <property type="match status" value="1"/>
</dbReference>
<name>A0A1H3LWH9_9RHOB</name>
<proteinExistence type="predicted"/>
<dbReference type="Proteomes" id="UP000198914">
    <property type="component" value="Unassembled WGS sequence"/>
</dbReference>
<feature type="domain" description="YknX-like C-terminal permuted SH3-like" evidence="1">
    <location>
        <begin position="9"/>
        <end position="73"/>
    </location>
</feature>
<evidence type="ECO:0000259" key="1">
    <source>
        <dbReference type="Pfam" id="PF25989"/>
    </source>
</evidence>
<organism evidence="2 3">
    <name type="scientific">Jannaschia faecimaris</name>
    <dbReference type="NCBI Taxonomy" id="1244108"/>
    <lineage>
        <taxon>Bacteria</taxon>
        <taxon>Pseudomonadati</taxon>
        <taxon>Pseudomonadota</taxon>
        <taxon>Alphaproteobacteria</taxon>
        <taxon>Rhodobacterales</taxon>
        <taxon>Roseobacteraceae</taxon>
        <taxon>Jannaschia</taxon>
    </lineage>
</organism>
<evidence type="ECO:0000313" key="3">
    <source>
        <dbReference type="Proteomes" id="UP000198914"/>
    </source>
</evidence>
<sequence>MVLWEASEALKVPVNALFRNRDAWAVFTMVDGRARSVEVTVGERTDTEAQIISGLAQGYIVVRFPDDRIETGLRLAPPP</sequence>